<protein>
    <submittedName>
        <fullName evidence="1">Uncharacterized protein</fullName>
    </submittedName>
</protein>
<dbReference type="EMBL" id="MU003500">
    <property type="protein sequence ID" value="KAF2473449.1"/>
    <property type="molecule type" value="Genomic_DNA"/>
</dbReference>
<accession>A0ACB6R294</accession>
<evidence type="ECO:0000313" key="2">
    <source>
        <dbReference type="Proteomes" id="UP000799755"/>
    </source>
</evidence>
<sequence>IVKLLLDKDADVNAQGGEYSNALHAASEEGHEQIVKQLLKKGAKSYVYRQYESDLWQARPCLRGGWLTRSSYAMRWQFCLADSRRERPACEDFAQLHT</sequence>
<reference evidence="1" key="1">
    <citation type="journal article" date="2020" name="Stud. Mycol.">
        <title>101 Dothideomycetes genomes: a test case for predicting lifestyles and emergence of pathogens.</title>
        <authorList>
            <person name="Haridas S."/>
            <person name="Albert R."/>
            <person name="Binder M."/>
            <person name="Bloem J."/>
            <person name="Labutti K."/>
            <person name="Salamov A."/>
            <person name="Andreopoulos B."/>
            <person name="Baker S."/>
            <person name="Barry K."/>
            <person name="Bills G."/>
            <person name="Bluhm B."/>
            <person name="Cannon C."/>
            <person name="Castanera R."/>
            <person name="Culley D."/>
            <person name="Daum C."/>
            <person name="Ezra D."/>
            <person name="Gonzalez J."/>
            <person name="Henrissat B."/>
            <person name="Kuo A."/>
            <person name="Liang C."/>
            <person name="Lipzen A."/>
            <person name="Lutzoni F."/>
            <person name="Magnuson J."/>
            <person name="Mondo S."/>
            <person name="Nolan M."/>
            <person name="Ohm R."/>
            <person name="Pangilinan J."/>
            <person name="Park H.-J."/>
            <person name="Ramirez L."/>
            <person name="Alfaro M."/>
            <person name="Sun H."/>
            <person name="Tritt A."/>
            <person name="Yoshinaga Y."/>
            <person name="Zwiers L.-H."/>
            <person name="Turgeon B."/>
            <person name="Goodwin S."/>
            <person name="Spatafora J."/>
            <person name="Crous P."/>
            <person name="Grigoriev I."/>
        </authorList>
    </citation>
    <scope>NUCLEOTIDE SEQUENCE</scope>
    <source>
        <strain evidence="1">ATCC 200398</strain>
    </source>
</reference>
<organism evidence="1 2">
    <name type="scientific">Lindgomyces ingoldianus</name>
    <dbReference type="NCBI Taxonomy" id="673940"/>
    <lineage>
        <taxon>Eukaryota</taxon>
        <taxon>Fungi</taxon>
        <taxon>Dikarya</taxon>
        <taxon>Ascomycota</taxon>
        <taxon>Pezizomycotina</taxon>
        <taxon>Dothideomycetes</taxon>
        <taxon>Pleosporomycetidae</taxon>
        <taxon>Pleosporales</taxon>
        <taxon>Lindgomycetaceae</taxon>
        <taxon>Lindgomyces</taxon>
    </lineage>
</organism>
<gene>
    <name evidence="1" type="ORF">BDR25DRAFT_352872</name>
</gene>
<dbReference type="Proteomes" id="UP000799755">
    <property type="component" value="Unassembled WGS sequence"/>
</dbReference>
<feature type="non-terminal residue" evidence="1">
    <location>
        <position position="1"/>
    </location>
</feature>
<comment type="caution">
    <text evidence="1">The sequence shown here is derived from an EMBL/GenBank/DDBJ whole genome shotgun (WGS) entry which is preliminary data.</text>
</comment>
<proteinExistence type="predicted"/>
<name>A0ACB6R294_9PLEO</name>
<keyword evidence="2" id="KW-1185">Reference proteome</keyword>
<evidence type="ECO:0000313" key="1">
    <source>
        <dbReference type="EMBL" id="KAF2473449.1"/>
    </source>
</evidence>